<sequence>MSSTSQDIPDSILLASLGLELLHAIVEVCTMTLIYGVFVVLFSQATMTYSKREGSSRIQHWMFFTCAFTFLLATIDEATVLANTGILVYSALVKYQDLALAERPLRVNALMKNPNIILGWLSAFEVIISDCIVVWRASVLLQDRWWLITFPLFLLLASVASLLGASGVWSIGNNIYKGGIPDILYQVGLGMSLGTNILATALIGYRYWVHRKMVAGLRRNGGTRSERVLALLVESGIVFCLPQAANFMIEVFPQFSIPGTAGYYLLTIFTTAYLGFSTIYPTVVIALVNSQKSFDQVYLIHDSLPTISSGASPGHMTTIRFAYSNPVSDSRMSPQGVEKSVDT</sequence>
<keyword evidence="1" id="KW-0812">Transmembrane</keyword>
<keyword evidence="3" id="KW-1185">Reference proteome</keyword>
<evidence type="ECO:0000313" key="3">
    <source>
        <dbReference type="Proteomes" id="UP000807353"/>
    </source>
</evidence>
<feature type="transmembrane region" description="Helical" evidence="1">
    <location>
        <begin position="21"/>
        <end position="42"/>
    </location>
</feature>
<evidence type="ECO:0000256" key="1">
    <source>
        <dbReference type="SAM" id="Phobius"/>
    </source>
</evidence>
<proteinExistence type="predicted"/>
<keyword evidence="1" id="KW-1133">Transmembrane helix</keyword>
<dbReference type="OrthoDB" id="2744793at2759"/>
<name>A0A9P5YIE3_9AGAR</name>
<feature type="transmembrane region" description="Helical" evidence="1">
    <location>
        <begin position="261"/>
        <end position="288"/>
    </location>
</feature>
<feature type="transmembrane region" description="Helical" evidence="1">
    <location>
        <begin position="116"/>
        <end position="135"/>
    </location>
</feature>
<comment type="caution">
    <text evidence="2">The sequence shown here is derived from an EMBL/GenBank/DDBJ whole genome shotgun (WGS) entry which is preliminary data.</text>
</comment>
<feature type="transmembrane region" description="Helical" evidence="1">
    <location>
        <begin position="147"/>
        <end position="171"/>
    </location>
</feature>
<gene>
    <name evidence="2" type="ORF">BDZ94DRAFT_1303196</name>
</gene>
<reference evidence="2" key="1">
    <citation type="submission" date="2020-11" db="EMBL/GenBank/DDBJ databases">
        <authorList>
            <consortium name="DOE Joint Genome Institute"/>
            <person name="Ahrendt S."/>
            <person name="Riley R."/>
            <person name="Andreopoulos W."/>
            <person name="Labutti K."/>
            <person name="Pangilinan J."/>
            <person name="Ruiz-Duenas F.J."/>
            <person name="Barrasa J.M."/>
            <person name="Sanchez-Garcia M."/>
            <person name="Camarero S."/>
            <person name="Miyauchi S."/>
            <person name="Serrano A."/>
            <person name="Linde D."/>
            <person name="Babiker R."/>
            <person name="Drula E."/>
            <person name="Ayuso-Fernandez I."/>
            <person name="Pacheco R."/>
            <person name="Padilla G."/>
            <person name="Ferreira P."/>
            <person name="Barriuso J."/>
            <person name="Kellner H."/>
            <person name="Castanera R."/>
            <person name="Alfaro M."/>
            <person name="Ramirez L."/>
            <person name="Pisabarro A.G."/>
            <person name="Kuo A."/>
            <person name="Tritt A."/>
            <person name="Lipzen A."/>
            <person name="He G."/>
            <person name="Yan M."/>
            <person name="Ng V."/>
            <person name="Cullen D."/>
            <person name="Martin F."/>
            <person name="Rosso M.-N."/>
            <person name="Henrissat B."/>
            <person name="Hibbett D."/>
            <person name="Martinez A.T."/>
            <person name="Grigoriev I.V."/>
        </authorList>
    </citation>
    <scope>NUCLEOTIDE SEQUENCE</scope>
    <source>
        <strain evidence="2">CBS 247.69</strain>
    </source>
</reference>
<organism evidence="2 3">
    <name type="scientific">Collybia nuda</name>
    <dbReference type="NCBI Taxonomy" id="64659"/>
    <lineage>
        <taxon>Eukaryota</taxon>
        <taxon>Fungi</taxon>
        <taxon>Dikarya</taxon>
        <taxon>Basidiomycota</taxon>
        <taxon>Agaricomycotina</taxon>
        <taxon>Agaricomycetes</taxon>
        <taxon>Agaricomycetidae</taxon>
        <taxon>Agaricales</taxon>
        <taxon>Tricholomatineae</taxon>
        <taxon>Clitocybaceae</taxon>
        <taxon>Collybia</taxon>
    </lineage>
</organism>
<dbReference type="EMBL" id="MU150229">
    <property type="protein sequence ID" value="KAF9469483.1"/>
    <property type="molecule type" value="Genomic_DNA"/>
</dbReference>
<dbReference type="Proteomes" id="UP000807353">
    <property type="component" value="Unassembled WGS sequence"/>
</dbReference>
<feature type="transmembrane region" description="Helical" evidence="1">
    <location>
        <begin position="63"/>
        <end position="92"/>
    </location>
</feature>
<accession>A0A9P5YIE3</accession>
<feature type="transmembrane region" description="Helical" evidence="1">
    <location>
        <begin position="183"/>
        <end position="208"/>
    </location>
</feature>
<dbReference type="AlphaFoldDB" id="A0A9P5YIE3"/>
<feature type="transmembrane region" description="Helical" evidence="1">
    <location>
        <begin position="228"/>
        <end position="249"/>
    </location>
</feature>
<protein>
    <submittedName>
        <fullName evidence="2">Uncharacterized protein</fullName>
    </submittedName>
</protein>
<evidence type="ECO:0000313" key="2">
    <source>
        <dbReference type="EMBL" id="KAF9469483.1"/>
    </source>
</evidence>
<keyword evidence="1" id="KW-0472">Membrane</keyword>